<keyword evidence="2" id="KW-1185">Reference proteome</keyword>
<dbReference type="AlphaFoldDB" id="A0A133VGD1"/>
<organism evidence="1 2">
    <name type="scientific">candidate division MSBL1 archaeon SCGC-AAA382A13</name>
    <dbReference type="NCBI Taxonomy" id="1698279"/>
    <lineage>
        <taxon>Archaea</taxon>
        <taxon>Methanobacteriati</taxon>
        <taxon>Methanobacteriota</taxon>
        <taxon>candidate division MSBL1</taxon>
    </lineage>
</organism>
<protein>
    <recommendedName>
        <fullName evidence="3">Transposase zinc-binding domain-containing protein</fullName>
    </recommendedName>
</protein>
<gene>
    <name evidence="1" type="ORF">AKJ50_00800</name>
</gene>
<reference evidence="1 2" key="1">
    <citation type="journal article" date="2016" name="Sci. Rep.">
        <title>Metabolic traits of an uncultured archaeal lineage -MSBL1- from brine pools of the Red Sea.</title>
        <authorList>
            <person name="Mwirichia R."/>
            <person name="Alam I."/>
            <person name="Rashid M."/>
            <person name="Vinu M."/>
            <person name="Ba-Alawi W."/>
            <person name="Anthony Kamau A."/>
            <person name="Kamanda Ngugi D."/>
            <person name="Goker M."/>
            <person name="Klenk H.P."/>
            <person name="Bajic V."/>
            <person name="Stingl U."/>
        </authorList>
    </citation>
    <scope>NUCLEOTIDE SEQUENCE [LARGE SCALE GENOMIC DNA]</scope>
    <source>
        <strain evidence="1">SCGC-AAA382A13</strain>
    </source>
</reference>
<accession>A0A133VGD1</accession>
<name>A0A133VGD1_9EURY</name>
<comment type="caution">
    <text evidence="1">The sequence shown here is derived from an EMBL/GenBank/DDBJ whole genome shotgun (WGS) entry which is preliminary data.</text>
</comment>
<proteinExistence type="predicted"/>
<sequence length="263" mass="30971">MVRENVSYLSRKNLSEEDLPSCADSAVWLMCDECGYVHPVPITCGRRTCPDCALRRFLRLKERYRDFFKELTNPKLLTLTLRRSWDLESLVDRAIDGFRKLRRREILEGARGGLYSIEVKPPSEEGWYVHIHVVVDGLYMLQGKLSEEWEKITGDSFIVDIRSLRDPKKGVLYVLGYLSSKTKVEETWEDVPEHRKREFEEIVKHRRLIQTFGIFYGTVSTDSKYFECPECGCTKWIFLRVEHMSEEKVTLFDWMEEDPPPSQ</sequence>
<dbReference type="EMBL" id="LHYD01000009">
    <property type="protein sequence ID" value="KXB05499.1"/>
    <property type="molecule type" value="Genomic_DNA"/>
</dbReference>
<evidence type="ECO:0000313" key="1">
    <source>
        <dbReference type="EMBL" id="KXB05499.1"/>
    </source>
</evidence>
<dbReference type="Proteomes" id="UP000070311">
    <property type="component" value="Unassembled WGS sequence"/>
</dbReference>
<evidence type="ECO:0008006" key="3">
    <source>
        <dbReference type="Google" id="ProtNLM"/>
    </source>
</evidence>
<evidence type="ECO:0000313" key="2">
    <source>
        <dbReference type="Proteomes" id="UP000070311"/>
    </source>
</evidence>